<keyword evidence="4" id="KW-1003">Cell membrane</keyword>
<evidence type="ECO:0000256" key="9">
    <source>
        <dbReference type="SAM" id="Phobius"/>
    </source>
</evidence>
<reference evidence="10 11" key="1">
    <citation type="submission" date="2017-03" db="EMBL/GenBank/DDBJ databases">
        <title>Genomes of endolithic fungi from Antarctica.</title>
        <authorList>
            <person name="Coleine C."/>
            <person name="Masonjones S."/>
            <person name="Stajich J.E."/>
        </authorList>
    </citation>
    <scope>NUCLEOTIDE SEQUENCE [LARGE SCALE GENOMIC DNA]</scope>
    <source>
        <strain evidence="10 11">CCFEE 6314</strain>
    </source>
</reference>
<feature type="transmembrane region" description="Helical" evidence="9">
    <location>
        <begin position="232"/>
        <end position="256"/>
    </location>
</feature>
<dbReference type="Pfam" id="PF03595">
    <property type="entry name" value="SLAC1"/>
    <property type="match status" value="1"/>
</dbReference>
<proteinExistence type="inferred from homology"/>
<feature type="transmembrane region" description="Helical" evidence="9">
    <location>
        <begin position="165"/>
        <end position="189"/>
    </location>
</feature>
<dbReference type="GO" id="GO:0005886">
    <property type="term" value="C:plasma membrane"/>
    <property type="evidence" value="ECO:0007669"/>
    <property type="project" value="UniProtKB-SubCell"/>
</dbReference>
<dbReference type="Proteomes" id="UP000288859">
    <property type="component" value="Unassembled WGS sequence"/>
</dbReference>
<evidence type="ECO:0000313" key="11">
    <source>
        <dbReference type="Proteomes" id="UP000288859"/>
    </source>
</evidence>
<evidence type="ECO:0000256" key="1">
    <source>
        <dbReference type="ARBA" id="ARBA00004651"/>
    </source>
</evidence>
<evidence type="ECO:0000256" key="8">
    <source>
        <dbReference type="SAM" id="MobiDB-lite"/>
    </source>
</evidence>
<dbReference type="AlphaFoldDB" id="A0A438MUE1"/>
<evidence type="ECO:0000256" key="4">
    <source>
        <dbReference type="ARBA" id="ARBA00022475"/>
    </source>
</evidence>
<keyword evidence="6 9" id="KW-1133">Transmembrane helix</keyword>
<organism evidence="10 11">
    <name type="scientific">Exophiala mesophila</name>
    <name type="common">Black yeast-like fungus</name>
    <dbReference type="NCBI Taxonomy" id="212818"/>
    <lineage>
        <taxon>Eukaryota</taxon>
        <taxon>Fungi</taxon>
        <taxon>Dikarya</taxon>
        <taxon>Ascomycota</taxon>
        <taxon>Pezizomycotina</taxon>
        <taxon>Eurotiomycetes</taxon>
        <taxon>Chaetothyriomycetidae</taxon>
        <taxon>Chaetothyriales</taxon>
        <taxon>Herpotrichiellaceae</taxon>
        <taxon>Exophiala</taxon>
    </lineage>
</organism>
<keyword evidence="3" id="KW-0813">Transport</keyword>
<dbReference type="InterPro" id="IPR038665">
    <property type="entry name" value="Voltage-dep_anion_channel_sf"/>
</dbReference>
<dbReference type="EMBL" id="NAJM01000049">
    <property type="protein sequence ID" value="RVX67319.1"/>
    <property type="molecule type" value="Genomic_DNA"/>
</dbReference>
<feature type="compositionally biased region" description="Basic and acidic residues" evidence="8">
    <location>
        <begin position="47"/>
        <end position="62"/>
    </location>
</feature>
<evidence type="ECO:0000256" key="3">
    <source>
        <dbReference type="ARBA" id="ARBA00022448"/>
    </source>
</evidence>
<feature type="transmembrane region" description="Helical" evidence="9">
    <location>
        <begin position="262"/>
        <end position="288"/>
    </location>
</feature>
<comment type="subcellular location">
    <subcellularLocation>
        <location evidence="1">Cell membrane</location>
        <topology evidence="1">Multi-pass membrane protein</topology>
    </subcellularLocation>
</comment>
<dbReference type="VEuPathDB" id="FungiDB:PV10_08249"/>
<dbReference type="Gene3D" id="1.50.10.150">
    <property type="entry name" value="Voltage-dependent anion channel"/>
    <property type="match status" value="1"/>
</dbReference>
<dbReference type="OrthoDB" id="1099at2759"/>
<feature type="transmembrane region" description="Helical" evidence="9">
    <location>
        <begin position="97"/>
        <end position="114"/>
    </location>
</feature>
<evidence type="ECO:0000256" key="2">
    <source>
        <dbReference type="ARBA" id="ARBA00008566"/>
    </source>
</evidence>
<accession>A0A438MUE1</accession>
<evidence type="ECO:0000256" key="5">
    <source>
        <dbReference type="ARBA" id="ARBA00022692"/>
    </source>
</evidence>
<comment type="similarity">
    <text evidence="2">Belongs to the tellurite-resistance/dicarboxylate transporter (TDT) family.</text>
</comment>
<gene>
    <name evidence="10" type="ORF">B0A52_09100</name>
</gene>
<evidence type="ECO:0000256" key="6">
    <source>
        <dbReference type="ARBA" id="ARBA00022989"/>
    </source>
</evidence>
<keyword evidence="7 9" id="KW-0472">Membrane</keyword>
<feature type="transmembrane region" description="Helical" evidence="9">
    <location>
        <begin position="300"/>
        <end position="320"/>
    </location>
</feature>
<dbReference type="GO" id="GO:0000319">
    <property type="term" value="F:sulfite transmembrane transporter activity"/>
    <property type="evidence" value="ECO:0007669"/>
    <property type="project" value="TreeGrafter"/>
</dbReference>
<protein>
    <recommendedName>
        <fullName evidence="12">Sulfite efflux pump SSU1</fullName>
    </recommendedName>
</protein>
<dbReference type="PANTHER" id="PTHR31686">
    <property type="match status" value="1"/>
</dbReference>
<keyword evidence="5 9" id="KW-0812">Transmembrane</keyword>
<feature type="region of interest" description="Disordered" evidence="8">
    <location>
        <begin position="1"/>
        <end position="62"/>
    </location>
</feature>
<feature type="compositionally biased region" description="Polar residues" evidence="8">
    <location>
        <begin position="1"/>
        <end position="15"/>
    </location>
</feature>
<evidence type="ECO:0000256" key="7">
    <source>
        <dbReference type="ARBA" id="ARBA00023136"/>
    </source>
</evidence>
<feature type="transmembrane region" description="Helical" evidence="9">
    <location>
        <begin position="120"/>
        <end position="145"/>
    </location>
</feature>
<dbReference type="InterPro" id="IPR051629">
    <property type="entry name" value="Sulfite_efflux_TDT"/>
</dbReference>
<comment type="caution">
    <text evidence="10">The sequence shown here is derived from an EMBL/GenBank/DDBJ whole genome shotgun (WGS) entry which is preliminary data.</text>
</comment>
<evidence type="ECO:0008006" key="12">
    <source>
        <dbReference type="Google" id="ProtNLM"/>
    </source>
</evidence>
<evidence type="ECO:0000313" key="10">
    <source>
        <dbReference type="EMBL" id="RVX67319.1"/>
    </source>
</evidence>
<name>A0A438MUE1_EXOME</name>
<sequence length="347" mass="38649">MQEDMTNGSSDQSGRPQALESHAQQHMNPEGPLPAAATGHGTLPRGNDSKEPHSEDDRQDRGLRRIIRNFTPSYTIPVSLFLNKGSPANALCTRHRWFIITMSTGVLSIMLHQLPYNGHWLRVISVIFFVVNLVLFLTFTGLSTLRYTLYPRLFLAVLQHPHQSLFLATFPVGLATLVNMTVLVCAPEWGHGLAILAWVLWWIVAVLALTTCFHLTFVIMTHRRGELEEMTALYLIPIVAVVIAATSGGLVASAIPNRQHQLWTLIISYILWGIGSPLSWIILTLYFLRMTVHKPLKREVIVSLLLPIGPLSLSGFSSVFPRAFVPPLEVGASVPNDTIFLQNHCVE</sequence>
<feature type="transmembrane region" description="Helical" evidence="9">
    <location>
        <begin position="195"/>
        <end position="220"/>
    </location>
</feature>
<dbReference type="InterPro" id="IPR004695">
    <property type="entry name" value="SLAC1/Mae1/Ssu1/TehA"/>
</dbReference>
<dbReference type="PANTHER" id="PTHR31686:SF1">
    <property type="entry name" value="SULFITE EFFLUX PUMP SSU1"/>
    <property type="match status" value="1"/>
</dbReference>